<protein>
    <submittedName>
        <fullName evidence="2">Uncharacterized protein</fullName>
    </submittedName>
</protein>
<feature type="compositionally biased region" description="Polar residues" evidence="1">
    <location>
        <begin position="76"/>
        <end position="88"/>
    </location>
</feature>
<proteinExistence type="predicted"/>
<dbReference type="Proteomes" id="UP000018201">
    <property type="component" value="Unassembled WGS sequence"/>
</dbReference>
<dbReference type="AlphaFoldDB" id="U6H7H4"/>
<dbReference type="OrthoDB" id="2962993at2759"/>
<keyword evidence="3" id="KW-1185">Reference proteome</keyword>
<evidence type="ECO:0000313" key="2">
    <source>
        <dbReference type="EMBL" id="CDI87847.1"/>
    </source>
</evidence>
<dbReference type="VEuPathDB" id="ToxoDB:EPH_0064710"/>
<organism evidence="2 3">
    <name type="scientific">Eimeria praecox</name>
    <dbReference type="NCBI Taxonomy" id="51316"/>
    <lineage>
        <taxon>Eukaryota</taxon>
        <taxon>Sar</taxon>
        <taxon>Alveolata</taxon>
        <taxon>Apicomplexa</taxon>
        <taxon>Conoidasida</taxon>
        <taxon>Coccidia</taxon>
        <taxon>Eucoccidiorida</taxon>
        <taxon>Eimeriorina</taxon>
        <taxon>Eimeriidae</taxon>
        <taxon>Eimeria</taxon>
    </lineage>
</organism>
<evidence type="ECO:0000256" key="1">
    <source>
        <dbReference type="SAM" id="MobiDB-lite"/>
    </source>
</evidence>
<evidence type="ECO:0000313" key="3">
    <source>
        <dbReference type="Proteomes" id="UP000018201"/>
    </source>
</evidence>
<sequence>MSAAERMEIMERGFNYVYKNTEKEGSSPTAESSSAADSQHSSNTTTAAATGEAAAATAAATDDRNSTELTTEGECSVTQLHQSTATDGNSEEKVEDEVTAAVPAAAVPVPAVPAVAVAAAAAANANKGGFYIGRPHKGLTEMKVVRSVNPEDKEYMVECTDGEWNSEHDDANCITIELRDNNQDCSQQQQQQQQQGAAAAAAAAAGAAAAGAAAGGGEAVAAAEDRAAVCL</sequence>
<feature type="region of interest" description="Disordered" evidence="1">
    <location>
        <begin position="20"/>
        <end position="97"/>
    </location>
</feature>
<accession>U6H7H4</accession>
<feature type="compositionally biased region" description="Low complexity" evidence="1">
    <location>
        <begin position="30"/>
        <end position="60"/>
    </location>
</feature>
<dbReference type="EMBL" id="HG708439">
    <property type="protein sequence ID" value="CDI87847.1"/>
    <property type="molecule type" value="Genomic_DNA"/>
</dbReference>
<reference evidence="2" key="1">
    <citation type="submission" date="2013-10" db="EMBL/GenBank/DDBJ databases">
        <title>Genomic analysis of the causative agents of coccidiosis in chickens.</title>
        <authorList>
            <person name="Reid A.J."/>
            <person name="Blake D."/>
            <person name="Billington K."/>
            <person name="Browne H."/>
            <person name="Dunn M."/>
            <person name="Hung S."/>
            <person name="Kawahara F."/>
            <person name="Miranda-Saavedra D."/>
            <person name="Mourier T."/>
            <person name="Nagra H."/>
            <person name="Otto T.D."/>
            <person name="Rawlings N."/>
            <person name="Sanchez A."/>
            <person name="Sanders M."/>
            <person name="Subramaniam C."/>
            <person name="Tay Y."/>
            <person name="Dear P."/>
            <person name="Doerig C."/>
            <person name="Gruber A."/>
            <person name="Parkinson J."/>
            <person name="Shirley M."/>
            <person name="Wan K.L."/>
            <person name="Berriman M."/>
            <person name="Tomley F."/>
            <person name="Pain A."/>
        </authorList>
    </citation>
    <scope>NUCLEOTIDE SEQUENCE [LARGE SCALE GENOMIC DNA]</scope>
    <source>
        <strain evidence="2">Houghton</strain>
    </source>
</reference>
<reference evidence="2" key="2">
    <citation type="submission" date="2013-10" db="EMBL/GenBank/DDBJ databases">
        <authorList>
            <person name="Aslett M."/>
        </authorList>
    </citation>
    <scope>NUCLEOTIDE SEQUENCE [LARGE SCALE GENOMIC DNA]</scope>
    <source>
        <strain evidence="2">Houghton</strain>
    </source>
</reference>
<gene>
    <name evidence="2" type="ORF">EPH_0064710</name>
</gene>
<name>U6H7H4_9EIME</name>